<reference evidence="3 4" key="1">
    <citation type="journal article" date="2005" name="Int. J. Syst. Evol. Microbiol.">
        <title>Bacillus cibi sp. nov., isolated from jeotgal, a traditional Korean fermented seafood.</title>
        <authorList>
            <person name="Yoon J.H."/>
            <person name="Lee C.H."/>
            <person name="Oh T.K."/>
        </authorList>
    </citation>
    <scope>NUCLEOTIDE SEQUENCE [LARGE SCALE GENOMIC DNA]</scope>
    <source>
        <strain evidence="3 4">DSM 16189</strain>
    </source>
</reference>
<dbReference type="STRING" id="246786.GS18_0218165"/>
<proteinExistence type="predicted"/>
<dbReference type="Proteomes" id="UP000028549">
    <property type="component" value="Unassembled WGS sequence"/>
</dbReference>
<dbReference type="InterPro" id="IPR022770">
    <property type="entry name" value="IucA/IucC-like_C"/>
</dbReference>
<accession>A0A084GKP8</accession>
<gene>
    <name evidence="3" type="ORF">GS18_0218165</name>
</gene>
<dbReference type="GO" id="GO:0003824">
    <property type="term" value="F:catalytic activity"/>
    <property type="evidence" value="ECO:0007669"/>
    <property type="project" value="UniProtKB-ARBA"/>
</dbReference>
<evidence type="ECO:0000313" key="4">
    <source>
        <dbReference type="Proteomes" id="UP000028549"/>
    </source>
</evidence>
<dbReference type="InterPro" id="IPR024726">
    <property type="entry name" value="FhuF_C"/>
</dbReference>
<feature type="domain" description="Ferric siderophore reductase C-terminal" evidence="2">
    <location>
        <begin position="222"/>
        <end position="243"/>
    </location>
</feature>
<dbReference type="EMBL" id="JNVC02000015">
    <property type="protein sequence ID" value="KEZ47910.1"/>
    <property type="molecule type" value="Genomic_DNA"/>
</dbReference>
<keyword evidence="4" id="KW-1185">Reference proteome</keyword>
<dbReference type="GO" id="GO:0051537">
    <property type="term" value="F:2 iron, 2 sulfur cluster binding"/>
    <property type="evidence" value="ECO:0007669"/>
    <property type="project" value="InterPro"/>
</dbReference>
<protein>
    <recommendedName>
        <fullName evidence="5">Aerobactin siderophore biosynthesis IucA/IucC-like C-terminal domain-containing protein</fullName>
    </recommendedName>
</protein>
<feature type="domain" description="Aerobactin siderophore biosynthesis IucA/IucC-like C-terminal" evidence="1">
    <location>
        <begin position="61"/>
        <end position="172"/>
    </location>
</feature>
<comment type="caution">
    <text evidence="3">The sequence shown here is derived from an EMBL/GenBank/DDBJ whole genome shotgun (WGS) entry which is preliminary data.</text>
</comment>
<dbReference type="Pfam" id="PF06276">
    <property type="entry name" value="FhuF"/>
    <property type="match status" value="1"/>
</dbReference>
<evidence type="ECO:0000313" key="3">
    <source>
        <dbReference type="EMBL" id="KEZ47910.1"/>
    </source>
</evidence>
<dbReference type="RefSeq" id="WP_029284255.1">
    <property type="nucleotide sequence ID" value="NZ_JNVC02000015.1"/>
</dbReference>
<evidence type="ECO:0000259" key="2">
    <source>
        <dbReference type="Pfam" id="PF11575"/>
    </source>
</evidence>
<dbReference type="AlphaFoldDB" id="A0A084GKP8"/>
<name>A0A084GKP8_METID</name>
<evidence type="ECO:0008006" key="5">
    <source>
        <dbReference type="Google" id="ProtNLM"/>
    </source>
</evidence>
<evidence type="ECO:0000259" key="1">
    <source>
        <dbReference type="Pfam" id="PF06276"/>
    </source>
</evidence>
<organism evidence="3 4">
    <name type="scientific">Metabacillus indicus</name>
    <name type="common">Bacillus indicus</name>
    <dbReference type="NCBI Taxonomy" id="246786"/>
    <lineage>
        <taxon>Bacteria</taxon>
        <taxon>Bacillati</taxon>
        <taxon>Bacillota</taxon>
        <taxon>Bacilli</taxon>
        <taxon>Bacillales</taxon>
        <taxon>Bacillaceae</taxon>
        <taxon>Metabacillus</taxon>
    </lineage>
</organism>
<dbReference type="OrthoDB" id="5870636at2"/>
<sequence length="247" mass="28537">MTVFLSEEELQDLSRFRLGSDRSGSDLSVESAGLFEPAALLAYLDAVKHKIHSDRLNVTGSLFVKRYAFLAALTLYSMTVFEKGLNTDPENMSLESDDEDPLWLPSFYFRKLECSVPGENRDEWRDEVLRSLFKNHLSRLVLTVSKEAKISKMILWENIGLYIVWMYETLLANKPECVTIEQIQEDYEYVVRKADGSLFGEGLRNPFQSLFREQHSDGARIRQTCCLYYLTSEKRDRCSTCPKHCLT</sequence>
<dbReference type="Pfam" id="PF11575">
    <property type="entry name" value="FhuF_C"/>
    <property type="match status" value="1"/>
</dbReference>